<dbReference type="RefSeq" id="NP_982675.1">
    <property type="nucleotide sequence ID" value="NM_208028.1"/>
</dbReference>
<dbReference type="GO" id="GO:0004596">
    <property type="term" value="F:protein-N-terminal amino-acid acetyltransferase activity"/>
    <property type="evidence" value="ECO:0007669"/>
    <property type="project" value="EnsemblFungi"/>
</dbReference>
<dbReference type="InterPro" id="IPR057982">
    <property type="entry name" value="TPR_NAA35"/>
</dbReference>
<sequence length="763" mass="85493">MGEIESSLRALSICDDEELVDITEHVRQLASQLRAETIVRLADFDLFEGTHALEINNGKLDSVLLELTAAEEDFDCAQAYGAGAAEQLGYVTGTVERLSQSLMDWLHDYQSLPTTVLSCRYVEHLSQRQGAEAGLAAARLATGSELYDRVLSSCVFATLAWVNFVGNLLRAGVVYEEEDLNCNTMGLDVLADVAVADVLAELAAARALLEQKYAGAARLLLLVRLFECLLHIPNYRPSAEHEPSDDVGPMHELIRIAAELARSPCAAEAPPGTFSQGIQKRLSNQFPPKQLYEPVGHEFAAYQTMAEDILKVLDVRHATSVIEVRQFAWFFNRCSQRHVVARALFPLYLMRDDQSIIGIYSFADFTHQTLLNFSCCGTELDRRLADPGNSRALKDLDAFYQEISGILFEWYQNMSQNVCRYRQGYNRQLLLWDSLQAKLEPFETRLVDEGIADLVSELDNAPLMPVNSWVYFMKLSAMLEFLLKGFDLEVYKPWEFFTIYWYAYYLSHHLESCLKRVHSFAQQRIASIVAMGKKVKKSKAGPKKESLRAAYQYQSQNVLPQLRLNVNFLDYLLADCVVTKSLALSQTFQFGILKSYGAVSNSSPGASIFSSDSYLHQLRFKTFSSIGVPDLPSYETFKSSLEAFTISEPGLSMKLKTSLQLMNNELDTSRKALQSILKEVEEASAGPVHGLFAGTRLVTDSAKQWYTSLDKTVDAIALNGRTIEATLGAVESAQETEQKVELIYPSDSCRYFPILQLHNSSDK</sequence>
<feature type="domain" description="NAA35-like TPR repeats" evidence="5">
    <location>
        <begin position="312"/>
        <end position="681"/>
    </location>
</feature>
<evidence type="ECO:0000256" key="1">
    <source>
        <dbReference type="ARBA" id="ARBA00004496"/>
    </source>
</evidence>
<dbReference type="FunCoup" id="Q75EE8">
    <property type="interactions" value="647"/>
</dbReference>
<feature type="domain" description="NAA35-like N-terminal" evidence="4">
    <location>
        <begin position="36"/>
        <end position="198"/>
    </location>
</feature>
<keyword evidence="7" id="KW-1185">Reference proteome</keyword>
<dbReference type="Pfam" id="PF25789">
    <property type="entry name" value="TPR_NAA35"/>
    <property type="match status" value="1"/>
</dbReference>
<dbReference type="Pfam" id="PF04112">
    <property type="entry name" value="Mak10"/>
    <property type="match status" value="1"/>
</dbReference>
<evidence type="ECO:0000256" key="3">
    <source>
        <dbReference type="ARBA" id="ARBA00022490"/>
    </source>
</evidence>
<comment type="subcellular location">
    <subcellularLocation>
        <location evidence="1">Cytoplasm</location>
    </subcellularLocation>
</comment>
<evidence type="ECO:0000256" key="2">
    <source>
        <dbReference type="ARBA" id="ARBA00006289"/>
    </source>
</evidence>
<dbReference type="HOGENOM" id="CLU_022669_1_0_1"/>
<comment type="similarity">
    <text evidence="2">Belongs to the MAK10 family.</text>
</comment>
<dbReference type="STRING" id="284811.Q75EE8"/>
<gene>
    <name evidence="6" type="ORF">AGOS_AAR133W</name>
</gene>
<dbReference type="OrthoDB" id="269405at2759"/>
<reference evidence="7" key="2">
    <citation type="journal article" date="2013" name="G3 (Bethesda)">
        <title>Genomes of Ashbya fungi isolated from insects reveal four mating-type loci, numerous translocations, lack of transposons, and distinct gene duplications.</title>
        <authorList>
            <person name="Dietrich F.S."/>
            <person name="Voegeli S."/>
            <person name="Kuo S."/>
            <person name="Philippsen P."/>
        </authorList>
    </citation>
    <scope>GENOME REANNOTATION</scope>
    <source>
        <strain evidence="7">ATCC 10895 / CBS 109.51 / FGSC 9923 / NRRL Y-1056</strain>
    </source>
</reference>
<dbReference type="EMBL" id="AE016814">
    <property type="protein sequence ID" value="AAS50499.1"/>
    <property type="molecule type" value="Genomic_DNA"/>
</dbReference>
<dbReference type="InParanoid" id="Q75EE8"/>
<name>Q75EE8_EREGS</name>
<evidence type="ECO:0000313" key="6">
    <source>
        <dbReference type="EMBL" id="AAS50499.1"/>
    </source>
</evidence>
<dbReference type="InterPro" id="IPR007244">
    <property type="entry name" value="Naa35_N"/>
</dbReference>
<dbReference type="InterPro" id="IPR057983">
    <property type="entry name" value="NAA35-like_N"/>
</dbReference>
<reference evidence="6 7" key="1">
    <citation type="journal article" date="2004" name="Science">
        <title>The Ashbya gossypii genome as a tool for mapping the ancient Saccharomyces cerevisiae genome.</title>
        <authorList>
            <person name="Dietrich F.S."/>
            <person name="Voegeli S."/>
            <person name="Brachat S."/>
            <person name="Lerch A."/>
            <person name="Gates K."/>
            <person name="Steiner S."/>
            <person name="Mohr C."/>
            <person name="Pohlmann R."/>
            <person name="Luedi P."/>
            <person name="Choi S."/>
            <person name="Wing R.A."/>
            <person name="Flavier A."/>
            <person name="Gaffney T.D."/>
            <person name="Philippsen P."/>
        </authorList>
    </citation>
    <scope>NUCLEOTIDE SEQUENCE [LARGE SCALE GENOMIC DNA]</scope>
    <source>
        <strain evidence="7">ATCC 10895 / CBS 109.51 / FGSC 9923 / NRRL Y-1056</strain>
    </source>
</reference>
<dbReference type="OMA" id="QMEWIVQ"/>
<dbReference type="GO" id="GO:0016236">
    <property type="term" value="P:macroautophagy"/>
    <property type="evidence" value="ECO:0007669"/>
    <property type="project" value="EnsemblFungi"/>
</dbReference>
<organism evidence="6 7">
    <name type="scientific">Eremothecium gossypii (strain ATCC 10895 / CBS 109.51 / FGSC 9923 / NRRL Y-1056)</name>
    <name type="common">Yeast</name>
    <name type="synonym">Ashbya gossypii</name>
    <dbReference type="NCBI Taxonomy" id="284811"/>
    <lineage>
        <taxon>Eukaryota</taxon>
        <taxon>Fungi</taxon>
        <taxon>Dikarya</taxon>
        <taxon>Ascomycota</taxon>
        <taxon>Saccharomycotina</taxon>
        <taxon>Saccharomycetes</taxon>
        <taxon>Saccharomycetales</taxon>
        <taxon>Saccharomycetaceae</taxon>
        <taxon>Eremothecium</taxon>
    </lineage>
</organism>
<dbReference type="PANTHER" id="PTHR21373">
    <property type="entry name" value="GLUCOSE REPRESSIBLE PROTEIN MAK10"/>
    <property type="match status" value="1"/>
</dbReference>
<evidence type="ECO:0000259" key="5">
    <source>
        <dbReference type="Pfam" id="PF25789"/>
    </source>
</evidence>
<dbReference type="GeneID" id="4618534"/>
<accession>Q75EE8</accession>
<keyword evidence="3" id="KW-0963">Cytoplasm</keyword>
<dbReference type="AlphaFoldDB" id="Q75EE8"/>
<protein>
    <submittedName>
        <fullName evidence="6">AAR133Wp</fullName>
    </submittedName>
</protein>
<dbReference type="GO" id="GO:0031417">
    <property type="term" value="C:NatC complex"/>
    <property type="evidence" value="ECO:0000318"/>
    <property type="project" value="GO_Central"/>
</dbReference>
<dbReference type="eggNOG" id="KOG2343">
    <property type="taxonomic scope" value="Eukaryota"/>
</dbReference>
<dbReference type="Proteomes" id="UP000000591">
    <property type="component" value="Chromosome I"/>
</dbReference>
<dbReference type="KEGG" id="ago:AGOS_AAR133W"/>
<evidence type="ECO:0000313" key="7">
    <source>
        <dbReference type="Proteomes" id="UP000000591"/>
    </source>
</evidence>
<dbReference type="PANTHER" id="PTHR21373:SF0">
    <property type="entry name" value="N-ALPHA-ACETYLTRANSFERASE 35, NATC AUXILIARY SUBUNIT"/>
    <property type="match status" value="1"/>
</dbReference>
<evidence type="ECO:0000259" key="4">
    <source>
        <dbReference type="Pfam" id="PF04112"/>
    </source>
</evidence>
<proteinExistence type="inferred from homology"/>